<evidence type="ECO:0000256" key="1">
    <source>
        <dbReference type="ARBA" id="ARBA00023239"/>
    </source>
</evidence>
<feature type="domain" description="Fumarylacetoacetase-like C-terminal" evidence="2">
    <location>
        <begin position="105"/>
        <end position="255"/>
    </location>
</feature>
<accession>A0A5M3VN75</accession>
<proteinExistence type="predicted"/>
<dbReference type="Gene3D" id="3.90.850.10">
    <property type="entry name" value="Fumarylacetoacetase-like, C-terminal domain"/>
    <property type="match status" value="1"/>
</dbReference>
<dbReference type="InterPro" id="IPR011234">
    <property type="entry name" value="Fumarylacetoacetase-like_C"/>
</dbReference>
<keyword evidence="1" id="KW-0456">Lyase</keyword>
<dbReference type="PANTHER" id="PTHR30143">
    <property type="entry name" value="ACID HYDRATASE"/>
    <property type="match status" value="1"/>
</dbReference>
<evidence type="ECO:0000313" key="4">
    <source>
        <dbReference type="Proteomes" id="UP000334990"/>
    </source>
</evidence>
<dbReference type="Pfam" id="PF01557">
    <property type="entry name" value="FAA_hydrolase"/>
    <property type="match status" value="1"/>
</dbReference>
<evidence type="ECO:0000313" key="3">
    <source>
        <dbReference type="EMBL" id="GER98234.1"/>
    </source>
</evidence>
<dbReference type="RefSeq" id="WP_246238341.1">
    <property type="nucleotide sequence ID" value="NZ_BAAABN010000006.1"/>
</dbReference>
<dbReference type="EMBL" id="BLAD01000035">
    <property type="protein sequence ID" value="GER98234.1"/>
    <property type="molecule type" value="Genomic_DNA"/>
</dbReference>
<comment type="caution">
    <text evidence="3">The sequence shown here is derived from an EMBL/GenBank/DDBJ whole genome shotgun (WGS) entry which is preliminary data.</text>
</comment>
<dbReference type="GO" id="GO:0008684">
    <property type="term" value="F:2-oxopent-4-enoate hydratase activity"/>
    <property type="evidence" value="ECO:0007669"/>
    <property type="project" value="TreeGrafter"/>
</dbReference>
<dbReference type="InterPro" id="IPR050772">
    <property type="entry name" value="Hydratase-Decarb/MhpD_sf"/>
</dbReference>
<name>A0A5M3VN75_9ACTN</name>
<evidence type="ECO:0000259" key="2">
    <source>
        <dbReference type="Pfam" id="PF01557"/>
    </source>
</evidence>
<keyword evidence="4" id="KW-1185">Reference proteome</keyword>
<organism evidence="3 4">
    <name type="scientific">Acrocarpospora corrugata</name>
    <dbReference type="NCBI Taxonomy" id="35763"/>
    <lineage>
        <taxon>Bacteria</taxon>
        <taxon>Bacillati</taxon>
        <taxon>Actinomycetota</taxon>
        <taxon>Actinomycetes</taxon>
        <taxon>Streptosporangiales</taxon>
        <taxon>Streptosporangiaceae</taxon>
        <taxon>Acrocarpospora</taxon>
    </lineage>
</organism>
<reference evidence="3 4" key="1">
    <citation type="submission" date="2019-10" db="EMBL/GenBank/DDBJ databases">
        <title>Whole genome shotgun sequence of Acrocarpospora corrugata NBRC 13972.</title>
        <authorList>
            <person name="Ichikawa N."/>
            <person name="Kimura A."/>
            <person name="Kitahashi Y."/>
            <person name="Komaki H."/>
            <person name="Oguchi A."/>
        </authorList>
    </citation>
    <scope>NUCLEOTIDE SEQUENCE [LARGE SCALE GENOMIC DNA]</scope>
    <source>
        <strain evidence="3 4">NBRC 13972</strain>
    </source>
</reference>
<dbReference type="SUPFAM" id="SSF56529">
    <property type="entry name" value="FAH"/>
    <property type="match status" value="1"/>
</dbReference>
<dbReference type="GO" id="GO:0005737">
    <property type="term" value="C:cytoplasm"/>
    <property type="evidence" value="ECO:0007669"/>
    <property type="project" value="TreeGrafter"/>
</dbReference>
<dbReference type="AlphaFoldDB" id="A0A5M3VN75"/>
<sequence length="261" mass="27417">MIGEVRLPDVEQLAGRLFEAAEAATAIPRIAAAAGLDPAAAYAVQEALVERRLTRGERLVGLKMGLTSRAKMAQVGVDEVIWGRLTDAMRFDDGGSVDLSRYIHPRVEPEIAFLLSRSPEPDEPVGDFASAVRAVAPALELIDSRYEGFAFSLPDVIADNTSAAGFVVGPWRPVPAGLDNLGVLLEVGGRVTQTGSTAAILGDPRRALDAAVRLAGRRGARLEEGWVVLAGAATAAVPFRPGDHVRAVVEGLGTASLRALP</sequence>
<protein>
    <submittedName>
        <fullName evidence="3">4-oxalocrotonate decarboxylase</fullName>
    </submittedName>
</protein>
<dbReference type="PANTHER" id="PTHR30143:SF0">
    <property type="entry name" value="2-KETO-4-PENTENOATE HYDRATASE"/>
    <property type="match status" value="1"/>
</dbReference>
<dbReference type="Proteomes" id="UP000334990">
    <property type="component" value="Unassembled WGS sequence"/>
</dbReference>
<gene>
    <name evidence="3" type="ORF">Acor_02960</name>
</gene>
<dbReference type="InterPro" id="IPR036663">
    <property type="entry name" value="Fumarylacetoacetase_C_sf"/>
</dbReference>